<evidence type="ECO:0000256" key="2">
    <source>
        <dbReference type="ARBA" id="ARBA00023002"/>
    </source>
</evidence>
<dbReference type="InterPro" id="IPR036291">
    <property type="entry name" value="NAD(P)-bd_dom_sf"/>
</dbReference>
<reference evidence="3" key="1">
    <citation type="submission" date="2020-05" db="EMBL/GenBank/DDBJ databases">
        <authorList>
            <person name="Chiriac C."/>
            <person name="Salcher M."/>
            <person name="Ghai R."/>
            <person name="Kavagutti S V."/>
        </authorList>
    </citation>
    <scope>NUCLEOTIDE SEQUENCE</scope>
</reference>
<evidence type="ECO:0000313" key="3">
    <source>
        <dbReference type="EMBL" id="CAB4826051.1"/>
    </source>
</evidence>
<evidence type="ECO:0000256" key="1">
    <source>
        <dbReference type="ARBA" id="ARBA00006484"/>
    </source>
</evidence>
<dbReference type="InterPro" id="IPR020904">
    <property type="entry name" value="Sc_DH/Rdtase_CS"/>
</dbReference>
<dbReference type="SUPFAM" id="SSF51735">
    <property type="entry name" value="NAD(P)-binding Rossmann-fold domains"/>
    <property type="match status" value="1"/>
</dbReference>
<keyword evidence="2" id="KW-0560">Oxidoreductase</keyword>
<dbReference type="PRINTS" id="PR00080">
    <property type="entry name" value="SDRFAMILY"/>
</dbReference>
<gene>
    <name evidence="3" type="ORF">UFOPK3204_00504</name>
</gene>
<dbReference type="FunFam" id="3.40.50.720:FF:000084">
    <property type="entry name" value="Short-chain dehydrogenase reductase"/>
    <property type="match status" value="1"/>
</dbReference>
<proteinExistence type="inferred from homology"/>
<dbReference type="PANTHER" id="PTHR24321">
    <property type="entry name" value="DEHYDROGENASES, SHORT CHAIN"/>
    <property type="match status" value="1"/>
</dbReference>
<dbReference type="EMBL" id="CAFABK010000015">
    <property type="protein sequence ID" value="CAB4826051.1"/>
    <property type="molecule type" value="Genomic_DNA"/>
</dbReference>
<dbReference type="GO" id="GO:0016491">
    <property type="term" value="F:oxidoreductase activity"/>
    <property type="evidence" value="ECO:0007669"/>
    <property type="project" value="UniProtKB-KW"/>
</dbReference>
<organism evidence="3">
    <name type="scientific">freshwater metagenome</name>
    <dbReference type="NCBI Taxonomy" id="449393"/>
    <lineage>
        <taxon>unclassified sequences</taxon>
        <taxon>metagenomes</taxon>
        <taxon>ecological metagenomes</taxon>
    </lineage>
</organism>
<sequence>MSDQFSAIITGGGSGIGKASALALAGRGFAVVVADISMEAANETVAAIKAAGQRALARRVDVTNSDELMDAVSAATETFGPLRAAVNSAGIQGTLAPAEACTEPNWNAIIGVNLTGTWLSMKSELAAMLAGGGGSIINISSNFGLVGQRGMPAYCASKHGVIGLTKSAALDYADRGIRVNAVCPGPINTPLLEAFTIGGGSEILDSIKLSVPMKRIGTSEEVAQAVAWLASEEASYVTGAALSVDGGYVVP</sequence>
<accession>A0A6J6ZZN3</accession>
<protein>
    <submittedName>
        <fullName evidence="3">Unannotated protein</fullName>
    </submittedName>
</protein>
<dbReference type="PROSITE" id="PS00061">
    <property type="entry name" value="ADH_SHORT"/>
    <property type="match status" value="1"/>
</dbReference>
<dbReference type="AlphaFoldDB" id="A0A6J6ZZN3"/>
<dbReference type="InterPro" id="IPR002347">
    <property type="entry name" value="SDR_fam"/>
</dbReference>
<dbReference type="NCBIfam" id="NF005559">
    <property type="entry name" value="PRK07231.1"/>
    <property type="match status" value="1"/>
</dbReference>
<dbReference type="Pfam" id="PF13561">
    <property type="entry name" value="adh_short_C2"/>
    <property type="match status" value="1"/>
</dbReference>
<comment type="similarity">
    <text evidence="1">Belongs to the short-chain dehydrogenases/reductases (SDR) family.</text>
</comment>
<dbReference type="PANTHER" id="PTHR24321:SF8">
    <property type="entry name" value="ESTRADIOL 17-BETA-DEHYDROGENASE 8-RELATED"/>
    <property type="match status" value="1"/>
</dbReference>
<dbReference type="Gene3D" id="3.40.50.720">
    <property type="entry name" value="NAD(P)-binding Rossmann-like Domain"/>
    <property type="match status" value="1"/>
</dbReference>
<dbReference type="PRINTS" id="PR00081">
    <property type="entry name" value="GDHRDH"/>
</dbReference>
<name>A0A6J6ZZN3_9ZZZZ</name>